<proteinExistence type="predicted"/>
<dbReference type="WBParaSite" id="L893_g5249.t1">
    <property type="protein sequence ID" value="L893_g5249.t1"/>
    <property type="gene ID" value="L893_g5249"/>
</dbReference>
<protein>
    <submittedName>
        <fullName evidence="2">Short-chain dehydrogenase</fullName>
    </submittedName>
</protein>
<dbReference type="Proteomes" id="UP000095287">
    <property type="component" value="Unplaced"/>
</dbReference>
<organism evidence="1 2">
    <name type="scientific">Steinernema glaseri</name>
    <dbReference type="NCBI Taxonomy" id="37863"/>
    <lineage>
        <taxon>Eukaryota</taxon>
        <taxon>Metazoa</taxon>
        <taxon>Ecdysozoa</taxon>
        <taxon>Nematoda</taxon>
        <taxon>Chromadorea</taxon>
        <taxon>Rhabditida</taxon>
        <taxon>Tylenchina</taxon>
        <taxon>Panagrolaimomorpha</taxon>
        <taxon>Strongyloidoidea</taxon>
        <taxon>Steinernematidae</taxon>
        <taxon>Steinernema</taxon>
    </lineage>
</organism>
<reference evidence="2" key="1">
    <citation type="submission" date="2016-11" db="UniProtKB">
        <authorList>
            <consortium name="WormBaseParasite"/>
        </authorList>
    </citation>
    <scope>IDENTIFICATION</scope>
</reference>
<dbReference type="AlphaFoldDB" id="A0A1I8AEZ0"/>
<keyword evidence="1" id="KW-1185">Reference proteome</keyword>
<name>A0A1I8AEZ0_9BILA</name>
<dbReference type="InterPro" id="IPR044929">
    <property type="entry name" value="DNA/RNA_non-sp_Endonuclease_sf"/>
</dbReference>
<sequence length="42" mass="4948">HTSRVRDIELATGLEFFSDRAEFDSATALRLRTELPEKLWRL</sequence>
<evidence type="ECO:0000313" key="2">
    <source>
        <dbReference type="WBParaSite" id="L893_g5249.t1"/>
    </source>
</evidence>
<accession>A0A1I8AEZ0</accession>
<dbReference type="Gene3D" id="3.40.570.10">
    <property type="entry name" value="Extracellular Endonuclease, subunit A"/>
    <property type="match status" value="1"/>
</dbReference>
<evidence type="ECO:0000313" key="1">
    <source>
        <dbReference type="Proteomes" id="UP000095287"/>
    </source>
</evidence>